<dbReference type="SUPFAM" id="SSF56281">
    <property type="entry name" value="Metallo-hydrolase/oxidoreductase"/>
    <property type="match status" value="1"/>
</dbReference>
<reference evidence="2" key="1">
    <citation type="journal article" date="2021" name="Nat. Commun.">
        <title>Genetic determinants of endophytism in the Arabidopsis root mycobiome.</title>
        <authorList>
            <person name="Mesny F."/>
            <person name="Miyauchi S."/>
            <person name="Thiergart T."/>
            <person name="Pickel B."/>
            <person name="Atanasova L."/>
            <person name="Karlsson M."/>
            <person name="Huettel B."/>
            <person name="Barry K.W."/>
            <person name="Haridas S."/>
            <person name="Chen C."/>
            <person name="Bauer D."/>
            <person name="Andreopoulos W."/>
            <person name="Pangilinan J."/>
            <person name="LaButti K."/>
            <person name="Riley R."/>
            <person name="Lipzen A."/>
            <person name="Clum A."/>
            <person name="Drula E."/>
            <person name="Henrissat B."/>
            <person name="Kohler A."/>
            <person name="Grigoriev I.V."/>
            <person name="Martin F.M."/>
            <person name="Hacquard S."/>
        </authorList>
    </citation>
    <scope>NUCLEOTIDE SEQUENCE</scope>
    <source>
        <strain evidence="2">MPI-CAGE-CH-0235</strain>
    </source>
</reference>
<dbReference type="Proteomes" id="UP000813444">
    <property type="component" value="Unassembled WGS sequence"/>
</dbReference>
<dbReference type="InterPro" id="IPR036866">
    <property type="entry name" value="RibonucZ/Hydroxyglut_hydro"/>
</dbReference>
<organism evidence="2 3">
    <name type="scientific">Stachybotrys elegans</name>
    <dbReference type="NCBI Taxonomy" id="80388"/>
    <lineage>
        <taxon>Eukaryota</taxon>
        <taxon>Fungi</taxon>
        <taxon>Dikarya</taxon>
        <taxon>Ascomycota</taxon>
        <taxon>Pezizomycotina</taxon>
        <taxon>Sordariomycetes</taxon>
        <taxon>Hypocreomycetidae</taxon>
        <taxon>Hypocreales</taxon>
        <taxon>Stachybotryaceae</taxon>
        <taxon>Stachybotrys</taxon>
    </lineage>
</organism>
<sequence>MATSKIFYSLARILLTFGAAFGNVLGHETNNATNPGPTASSLISLAIDALGGRDALSNLRGVIYESDDLVRARSLSQNYNLFETDRHMYSSGSQNVSFHFGEENFSQRLDRSFVSSDYFLFVRREIASRNMSMVVQGGADGFVCLIKGNNMALFPPEQTYGYMDLHDNRLNLTIALDPESFLPFIVRSFEDHPIRGLTFKDLQLYDYTEVEGIKFPRQQKMLYDDSTIEETVVSRIRVNPAFDAEFFQGLDPNATTTVPSPPEQAPDYGHALLGEFWSNTIWTGPYQGTFDGINASTPAADLPGAHHLAFAGSTISQLVLEFEESVLVFEAPHHQSDLVIQWVETHIGKPITHLWPSHHHHDHNLDVAKFVEIGASVIVPEMAASFWAQIPGIDLITFTEDKPYIHSDSKLQARFLWRPENPHSADWTYAMVTSTCPSSNSSMLAYTADIVSTGFEFTTYLAENWLLQAMDDGLSKNTIVIPAHGVPYPLSDVYEPLGSPYPDFTAMSFVTGGEICLQ</sequence>
<gene>
    <name evidence="2" type="ORF">B0I35DRAFT_493444</name>
</gene>
<evidence type="ECO:0000256" key="1">
    <source>
        <dbReference type="SAM" id="SignalP"/>
    </source>
</evidence>
<evidence type="ECO:0008006" key="4">
    <source>
        <dbReference type="Google" id="ProtNLM"/>
    </source>
</evidence>
<keyword evidence="3" id="KW-1185">Reference proteome</keyword>
<feature type="signal peptide" evidence="1">
    <location>
        <begin position="1"/>
        <end position="26"/>
    </location>
</feature>
<dbReference type="OrthoDB" id="3481168at2759"/>
<proteinExistence type="predicted"/>
<comment type="caution">
    <text evidence="2">The sequence shown here is derived from an EMBL/GenBank/DDBJ whole genome shotgun (WGS) entry which is preliminary data.</text>
</comment>
<name>A0A8K0WUY2_9HYPO</name>
<protein>
    <recommendedName>
        <fullName evidence="4">Metallo-beta-lactamase domain-containing protein</fullName>
    </recommendedName>
</protein>
<keyword evidence="1" id="KW-0732">Signal</keyword>
<dbReference type="EMBL" id="JAGPNK010000002">
    <property type="protein sequence ID" value="KAH7325578.1"/>
    <property type="molecule type" value="Genomic_DNA"/>
</dbReference>
<dbReference type="Gene3D" id="3.60.15.10">
    <property type="entry name" value="Ribonuclease Z/Hydroxyacylglutathione hydrolase-like"/>
    <property type="match status" value="1"/>
</dbReference>
<dbReference type="AlphaFoldDB" id="A0A8K0WUY2"/>
<accession>A0A8K0WUY2</accession>
<feature type="chain" id="PRO_5035437895" description="Metallo-beta-lactamase domain-containing protein" evidence="1">
    <location>
        <begin position="27"/>
        <end position="518"/>
    </location>
</feature>
<evidence type="ECO:0000313" key="2">
    <source>
        <dbReference type="EMBL" id="KAH7325578.1"/>
    </source>
</evidence>
<evidence type="ECO:0000313" key="3">
    <source>
        <dbReference type="Proteomes" id="UP000813444"/>
    </source>
</evidence>